<dbReference type="SMART" id="SM00347">
    <property type="entry name" value="HTH_MARR"/>
    <property type="match status" value="1"/>
</dbReference>
<proteinExistence type="predicted"/>
<organism evidence="3 4">
    <name type="scientific">Dermatophilus congolensis</name>
    <dbReference type="NCBI Taxonomy" id="1863"/>
    <lineage>
        <taxon>Bacteria</taxon>
        <taxon>Bacillati</taxon>
        <taxon>Actinomycetota</taxon>
        <taxon>Actinomycetes</taxon>
        <taxon>Micrococcales</taxon>
        <taxon>Dermatophilaceae</taxon>
        <taxon>Dermatophilus</taxon>
    </lineage>
</organism>
<comment type="caution">
    <text evidence="3">The sequence shown here is derived from an EMBL/GenBank/DDBJ whole genome shotgun (WGS) entry which is preliminary data.</text>
</comment>
<evidence type="ECO:0000256" key="1">
    <source>
        <dbReference type="SAM" id="MobiDB-lite"/>
    </source>
</evidence>
<dbReference type="PANTHER" id="PTHR33164:SF99">
    <property type="entry name" value="MARR FAMILY REGULATORY PROTEIN"/>
    <property type="match status" value="1"/>
</dbReference>
<dbReference type="InterPro" id="IPR000835">
    <property type="entry name" value="HTH_MarR-typ"/>
</dbReference>
<dbReference type="InterPro" id="IPR036388">
    <property type="entry name" value="WH-like_DNA-bd_sf"/>
</dbReference>
<sequence>MSGDCKSGGAHAAGNAVPEPQGPRWLDSDEREAWVGFAGLLIKLPTLLDGQLERDSGLRFFEYMVLAMLSEQEPPQVRMSHLAVLTGGSLSRLSHVAKRLEREGLIVRATDPADRRSTLARLTPLGREKVEAAAPGHVARVRELLMDPLTREQICRFGEITNEILQRVDPEGQVRPGPAA</sequence>
<accession>A0AA46BNA5</accession>
<protein>
    <submittedName>
        <fullName evidence="3">Transcriptional repressor MprA</fullName>
    </submittedName>
</protein>
<dbReference type="PROSITE" id="PS50995">
    <property type="entry name" value="HTH_MARR_2"/>
    <property type="match status" value="1"/>
</dbReference>
<feature type="domain" description="HTH marR-type" evidence="2">
    <location>
        <begin position="34"/>
        <end position="166"/>
    </location>
</feature>
<dbReference type="Gene3D" id="1.10.10.10">
    <property type="entry name" value="Winged helix-like DNA-binding domain superfamily/Winged helix DNA-binding domain"/>
    <property type="match status" value="1"/>
</dbReference>
<dbReference type="SUPFAM" id="SSF46785">
    <property type="entry name" value="Winged helix' DNA-binding domain"/>
    <property type="match status" value="1"/>
</dbReference>
<evidence type="ECO:0000259" key="2">
    <source>
        <dbReference type="PROSITE" id="PS50995"/>
    </source>
</evidence>
<reference evidence="3 4" key="1">
    <citation type="submission" date="2018-06" db="EMBL/GenBank/DDBJ databases">
        <authorList>
            <consortium name="Pathogen Informatics"/>
            <person name="Doyle S."/>
        </authorList>
    </citation>
    <scope>NUCLEOTIDE SEQUENCE [LARGE SCALE GENOMIC DNA]</scope>
    <source>
        <strain evidence="3 4">NCTC7915</strain>
    </source>
</reference>
<dbReference type="GO" id="GO:0006950">
    <property type="term" value="P:response to stress"/>
    <property type="evidence" value="ECO:0007669"/>
    <property type="project" value="TreeGrafter"/>
</dbReference>
<dbReference type="RefSeq" id="WP_115030589.1">
    <property type="nucleotide sequence ID" value="NZ_UFYA01000001.1"/>
</dbReference>
<dbReference type="AlphaFoldDB" id="A0AA46BNA5"/>
<dbReference type="InterPro" id="IPR036390">
    <property type="entry name" value="WH_DNA-bd_sf"/>
</dbReference>
<name>A0AA46BNA5_9MICO</name>
<evidence type="ECO:0000313" key="3">
    <source>
        <dbReference type="EMBL" id="STD09405.1"/>
    </source>
</evidence>
<dbReference type="Pfam" id="PF12802">
    <property type="entry name" value="MarR_2"/>
    <property type="match status" value="1"/>
</dbReference>
<dbReference type="Proteomes" id="UP000254118">
    <property type="component" value="Unassembled WGS sequence"/>
</dbReference>
<feature type="region of interest" description="Disordered" evidence="1">
    <location>
        <begin position="1"/>
        <end position="25"/>
    </location>
</feature>
<dbReference type="EMBL" id="UFYA01000001">
    <property type="protein sequence ID" value="STD09405.1"/>
    <property type="molecule type" value="Genomic_DNA"/>
</dbReference>
<evidence type="ECO:0000313" key="4">
    <source>
        <dbReference type="Proteomes" id="UP000254118"/>
    </source>
</evidence>
<gene>
    <name evidence="3" type="ORF">NCTC7915_01201</name>
</gene>
<dbReference type="InterPro" id="IPR039422">
    <property type="entry name" value="MarR/SlyA-like"/>
</dbReference>
<dbReference type="PANTHER" id="PTHR33164">
    <property type="entry name" value="TRANSCRIPTIONAL REGULATOR, MARR FAMILY"/>
    <property type="match status" value="1"/>
</dbReference>
<dbReference type="GO" id="GO:0003700">
    <property type="term" value="F:DNA-binding transcription factor activity"/>
    <property type="evidence" value="ECO:0007669"/>
    <property type="project" value="InterPro"/>
</dbReference>